<evidence type="ECO:0000313" key="6">
    <source>
        <dbReference type="EMBL" id="QLJ11847.1"/>
    </source>
</evidence>
<name>A0A7D5VVF4_PSEPU</name>
<proteinExistence type="inferred from homology"/>
<protein>
    <submittedName>
        <fullName evidence="6">LysR family transcriptional regulator</fullName>
    </submittedName>
</protein>
<comment type="similarity">
    <text evidence="1">Belongs to the LysR transcriptional regulatory family.</text>
</comment>
<dbReference type="PRINTS" id="PR00039">
    <property type="entry name" value="HTHLYSR"/>
</dbReference>
<dbReference type="Proteomes" id="UP000510934">
    <property type="component" value="Chromosome"/>
</dbReference>
<keyword evidence="3" id="KW-0238">DNA-binding</keyword>
<dbReference type="InterPro" id="IPR000847">
    <property type="entry name" value="LysR_HTH_N"/>
</dbReference>
<dbReference type="PANTHER" id="PTHR30419">
    <property type="entry name" value="HTH-TYPE TRANSCRIPTIONAL REGULATOR YBHD"/>
    <property type="match status" value="1"/>
</dbReference>
<dbReference type="Pfam" id="PF00126">
    <property type="entry name" value="HTH_1"/>
    <property type="match status" value="1"/>
</dbReference>
<organism evidence="6 7">
    <name type="scientific">Pseudomonas putida</name>
    <name type="common">Arthrobacter siderocapsulatus</name>
    <dbReference type="NCBI Taxonomy" id="303"/>
    <lineage>
        <taxon>Bacteria</taxon>
        <taxon>Pseudomonadati</taxon>
        <taxon>Pseudomonadota</taxon>
        <taxon>Gammaproteobacteria</taxon>
        <taxon>Pseudomonadales</taxon>
        <taxon>Pseudomonadaceae</taxon>
        <taxon>Pseudomonas</taxon>
    </lineage>
</organism>
<dbReference type="CDD" id="cd05466">
    <property type="entry name" value="PBP2_LTTR_substrate"/>
    <property type="match status" value="1"/>
</dbReference>
<reference evidence="6 7" key="1">
    <citation type="journal article" date="2009" name="Mikrobiologiia">
        <title>[Phenanthren biodegradation and interaction of Pseudomonas putida BS3701 and Burkholderia sp.BS3702 in plant rhizosphere].</title>
        <authorList>
            <person name="Ovchinnikova A.A."/>
            <person name="Vetrova A.A."/>
            <person name="Filonov A.E."/>
            <person name="Boronin A.M."/>
        </authorList>
    </citation>
    <scope>NUCLEOTIDE SEQUENCE [LARGE SCALE GENOMIC DNA]</scope>
    <source>
        <strain evidence="6 7">BS3701</strain>
    </source>
</reference>
<keyword evidence="2" id="KW-0805">Transcription regulation</keyword>
<dbReference type="InterPro" id="IPR036388">
    <property type="entry name" value="WH-like_DNA-bd_sf"/>
</dbReference>
<dbReference type="PROSITE" id="PS50931">
    <property type="entry name" value="HTH_LYSR"/>
    <property type="match status" value="1"/>
</dbReference>
<dbReference type="SUPFAM" id="SSF46785">
    <property type="entry name" value="Winged helix' DNA-binding domain"/>
    <property type="match status" value="1"/>
</dbReference>
<feature type="domain" description="HTH lysR-type" evidence="5">
    <location>
        <begin position="1"/>
        <end position="58"/>
    </location>
</feature>
<dbReference type="Pfam" id="PF03466">
    <property type="entry name" value="LysR_substrate"/>
    <property type="match status" value="1"/>
</dbReference>
<evidence type="ECO:0000256" key="3">
    <source>
        <dbReference type="ARBA" id="ARBA00023125"/>
    </source>
</evidence>
<evidence type="ECO:0000313" key="7">
    <source>
        <dbReference type="Proteomes" id="UP000510934"/>
    </source>
</evidence>
<dbReference type="EMBL" id="CP059052">
    <property type="protein sequence ID" value="QLJ11847.1"/>
    <property type="molecule type" value="Genomic_DNA"/>
</dbReference>
<dbReference type="SUPFAM" id="SSF53850">
    <property type="entry name" value="Periplasmic binding protein-like II"/>
    <property type="match status" value="1"/>
</dbReference>
<dbReference type="AlphaFoldDB" id="A0A7D5VVF4"/>
<dbReference type="FunFam" id="1.10.10.10:FF:000001">
    <property type="entry name" value="LysR family transcriptional regulator"/>
    <property type="match status" value="1"/>
</dbReference>
<keyword evidence="4" id="KW-0804">Transcription</keyword>
<dbReference type="InterPro" id="IPR005119">
    <property type="entry name" value="LysR_subst-bd"/>
</dbReference>
<dbReference type="PANTHER" id="PTHR30419:SF8">
    <property type="entry name" value="NITROGEN ASSIMILATION TRANSCRIPTIONAL ACTIVATOR-RELATED"/>
    <property type="match status" value="1"/>
</dbReference>
<evidence type="ECO:0000256" key="1">
    <source>
        <dbReference type="ARBA" id="ARBA00009437"/>
    </source>
</evidence>
<dbReference type="InterPro" id="IPR036390">
    <property type="entry name" value="WH_DNA-bd_sf"/>
</dbReference>
<dbReference type="GO" id="GO:0003677">
    <property type="term" value="F:DNA binding"/>
    <property type="evidence" value="ECO:0007669"/>
    <property type="project" value="UniProtKB-KW"/>
</dbReference>
<dbReference type="InterPro" id="IPR050950">
    <property type="entry name" value="HTH-type_LysR_regulators"/>
</dbReference>
<accession>A0A7D5VVF4</accession>
<dbReference type="Gene3D" id="3.40.190.10">
    <property type="entry name" value="Periplasmic binding protein-like II"/>
    <property type="match status" value="1"/>
</dbReference>
<dbReference type="GO" id="GO:0005829">
    <property type="term" value="C:cytosol"/>
    <property type="evidence" value="ECO:0007669"/>
    <property type="project" value="TreeGrafter"/>
</dbReference>
<evidence type="ECO:0000259" key="5">
    <source>
        <dbReference type="PROSITE" id="PS50931"/>
    </source>
</evidence>
<sequence>MKFHQIKALVAVHQTGSLSEASQALHVTQPALSRSIKELEGELGLSLMQRSHKGMTLTDEGRRLIRHAQSSMESLRRLQLEAENIKDMQVGEVTVGVTSLTAVLKGLGESITAFQIRNPRVCIRLIELRPYQIIQQIRDGTLDFAITSQQHTQRLNLDWESLSRMPGLVVCRKTHPLRAARSLRHLLQASWVSLDAIHDHSSQFYQMFEDNHIQPPARITECSSVLLALHLLHHSDAFMTLSEAGLDNMLTQGLSNELVQVRVEESIPEYPIYLVCTDRHSLTTSARDLYYEVRASLSTSEPLRT</sequence>
<gene>
    <name evidence="6" type="ORF">H0H12_15315</name>
</gene>
<dbReference type="GO" id="GO:0003700">
    <property type="term" value="F:DNA-binding transcription factor activity"/>
    <property type="evidence" value="ECO:0007669"/>
    <property type="project" value="InterPro"/>
</dbReference>
<dbReference type="RefSeq" id="WP_014756758.1">
    <property type="nucleotide sequence ID" value="NZ_CP059052.1"/>
</dbReference>
<evidence type="ECO:0000256" key="4">
    <source>
        <dbReference type="ARBA" id="ARBA00023163"/>
    </source>
</evidence>
<dbReference type="Gene3D" id="1.10.10.10">
    <property type="entry name" value="Winged helix-like DNA-binding domain superfamily/Winged helix DNA-binding domain"/>
    <property type="match status" value="1"/>
</dbReference>
<evidence type="ECO:0000256" key="2">
    <source>
        <dbReference type="ARBA" id="ARBA00023015"/>
    </source>
</evidence>